<protein>
    <submittedName>
        <fullName evidence="2">Zinc finger protein 235-like protein</fullName>
    </submittedName>
</protein>
<sequence>MDTLALRGNYMENLSNQTFQIRRDVTAKLRPTGRTLTEQASRNLDLWSKPGTSRESIAYQLEQYMKYEGEGSRKAPTPPSDPFGVDGEPEGKKKNARKRSLPAPPLGQPGAIDDPLRRGLSGAGVRWYLRALARGMSPQEARKEAESHRSQPRGTSLHHHDHQDKWGMNSQEARQEAEWQRIQEDSTSLLHKQQET</sequence>
<feature type="compositionally biased region" description="Polar residues" evidence="1">
    <location>
        <begin position="185"/>
        <end position="196"/>
    </location>
</feature>
<dbReference type="AlphaFoldDB" id="A0A170XGS6"/>
<proteinExistence type="predicted"/>
<evidence type="ECO:0000256" key="1">
    <source>
        <dbReference type="SAM" id="MobiDB-lite"/>
    </source>
</evidence>
<accession>A0A170XGS6</accession>
<organism evidence="2">
    <name type="scientific">Triatoma infestans</name>
    <name type="common">Assassin bug</name>
    <dbReference type="NCBI Taxonomy" id="30076"/>
    <lineage>
        <taxon>Eukaryota</taxon>
        <taxon>Metazoa</taxon>
        <taxon>Ecdysozoa</taxon>
        <taxon>Arthropoda</taxon>
        <taxon>Hexapoda</taxon>
        <taxon>Insecta</taxon>
        <taxon>Pterygota</taxon>
        <taxon>Neoptera</taxon>
        <taxon>Paraneoptera</taxon>
        <taxon>Hemiptera</taxon>
        <taxon>Heteroptera</taxon>
        <taxon>Panheteroptera</taxon>
        <taxon>Cimicomorpha</taxon>
        <taxon>Reduviidae</taxon>
        <taxon>Triatominae</taxon>
        <taxon>Triatoma</taxon>
    </lineage>
</organism>
<feature type="non-terminal residue" evidence="2">
    <location>
        <position position="196"/>
    </location>
</feature>
<feature type="region of interest" description="Disordered" evidence="1">
    <location>
        <begin position="68"/>
        <end position="119"/>
    </location>
</feature>
<reference evidence="2" key="2">
    <citation type="journal article" date="2017" name="J. Med. Entomol.">
        <title>Transcriptome Analysis of the Triatoma infestans (Hemiptera: Reduviidae) Integument.</title>
        <authorList>
            <person name="Calderon-Fernandez G.M."/>
            <person name="Moriconi D.E."/>
            <person name="Dulbecco A.B."/>
            <person name="Juarez M.P."/>
        </authorList>
    </citation>
    <scope>NUCLEOTIDE SEQUENCE</scope>
    <source>
        <strain evidence="2">Int1</strain>
        <tissue evidence="2">Integument</tissue>
    </source>
</reference>
<feature type="compositionally biased region" description="Basic and acidic residues" evidence="1">
    <location>
        <begin position="173"/>
        <end position="184"/>
    </location>
</feature>
<feature type="region of interest" description="Disordered" evidence="1">
    <location>
        <begin position="136"/>
        <end position="196"/>
    </location>
</feature>
<feature type="compositionally biased region" description="Basic and acidic residues" evidence="1">
    <location>
        <begin position="140"/>
        <end position="149"/>
    </location>
</feature>
<name>A0A170XGS6_TRIIF</name>
<reference evidence="2" key="1">
    <citation type="submission" date="2016-04" db="EMBL/GenBank/DDBJ databases">
        <authorList>
            <person name="Calderon-Fernandez G.M.Sr."/>
        </authorList>
    </citation>
    <scope>NUCLEOTIDE SEQUENCE</scope>
    <source>
        <strain evidence="2">Int1</strain>
        <tissue evidence="2">Integument</tissue>
    </source>
</reference>
<dbReference type="EMBL" id="GEMB01004428">
    <property type="protein sequence ID" value="JAR98849.1"/>
    <property type="molecule type" value="Transcribed_RNA"/>
</dbReference>
<evidence type="ECO:0000313" key="2">
    <source>
        <dbReference type="EMBL" id="JAR98849.1"/>
    </source>
</evidence>